<dbReference type="InterPro" id="IPR033934">
    <property type="entry name" value="SAICAR_synt_PurC"/>
</dbReference>
<dbReference type="InterPro" id="IPR018236">
    <property type="entry name" value="SAICAR_synthetase_CS"/>
</dbReference>
<dbReference type="EMBL" id="CP066776">
    <property type="protein sequence ID" value="QQL44130.1"/>
    <property type="molecule type" value="Genomic_DNA"/>
</dbReference>
<reference evidence="13 14" key="1">
    <citation type="submission" date="2020-12" db="EMBL/GenBank/DDBJ databases">
        <title>Sulforoseuscoccus oceanibium gen. nov., sp. nov., a representative of the phylum Verrucomicrobia with special cytoplasmic membrane, and proposal of Sulforoseuscoccusaceae fam. nov.</title>
        <authorList>
            <person name="Xi F."/>
        </authorList>
    </citation>
    <scope>NUCLEOTIDE SEQUENCE [LARGE SCALE GENOMIC DNA]</scope>
    <source>
        <strain evidence="13 14">T37</strain>
    </source>
</reference>
<gene>
    <name evidence="11" type="primary">purC</name>
    <name evidence="13" type="ORF">G3M56_009505</name>
</gene>
<comment type="pathway">
    <text evidence="1 11">Purine metabolism; IMP biosynthesis via de novo pathway; 5-amino-1-(5-phospho-D-ribosyl)imidazole-4-carboxamide from 5-amino-1-(5-phospho-D-ribosyl)imidazole-4-carboxylate: step 1/2.</text>
</comment>
<dbReference type="HAMAP" id="MF_00137">
    <property type="entry name" value="SAICAR_synth"/>
    <property type="match status" value="1"/>
</dbReference>
<dbReference type="InterPro" id="IPR028923">
    <property type="entry name" value="SAICAR_synt/ADE2_N"/>
</dbReference>
<dbReference type="KEGG" id="soa:G3M56_009505"/>
<evidence type="ECO:0000313" key="13">
    <source>
        <dbReference type="EMBL" id="QQL44130.1"/>
    </source>
</evidence>
<evidence type="ECO:0000259" key="12">
    <source>
        <dbReference type="Pfam" id="PF01259"/>
    </source>
</evidence>
<dbReference type="NCBIfam" id="TIGR00081">
    <property type="entry name" value="purC"/>
    <property type="match status" value="1"/>
</dbReference>
<dbReference type="GO" id="GO:0006189">
    <property type="term" value="P:'de novo' IMP biosynthetic process"/>
    <property type="evidence" value="ECO:0007669"/>
    <property type="project" value="UniProtKB-UniRule"/>
</dbReference>
<dbReference type="RefSeq" id="WP_164362538.1">
    <property type="nucleotide sequence ID" value="NZ_CP066776.1"/>
</dbReference>
<dbReference type="SUPFAM" id="SSF56104">
    <property type="entry name" value="SAICAR synthase-like"/>
    <property type="match status" value="1"/>
</dbReference>
<accession>A0A6B3L9P5</accession>
<comment type="catalytic activity">
    <reaction evidence="10 11">
        <text>5-amino-1-(5-phospho-D-ribosyl)imidazole-4-carboxylate + L-aspartate + ATP = (2S)-2-[5-amino-1-(5-phospho-beta-D-ribosyl)imidazole-4-carboxamido]succinate + ADP + phosphate + 2 H(+)</text>
        <dbReference type="Rhea" id="RHEA:22628"/>
        <dbReference type="ChEBI" id="CHEBI:15378"/>
        <dbReference type="ChEBI" id="CHEBI:29991"/>
        <dbReference type="ChEBI" id="CHEBI:30616"/>
        <dbReference type="ChEBI" id="CHEBI:43474"/>
        <dbReference type="ChEBI" id="CHEBI:58443"/>
        <dbReference type="ChEBI" id="CHEBI:77657"/>
        <dbReference type="ChEBI" id="CHEBI:456216"/>
        <dbReference type="EC" id="6.3.2.6"/>
    </reaction>
</comment>
<protein>
    <recommendedName>
        <fullName evidence="4 11">Phosphoribosylaminoimidazole-succinocarboxamide synthase</fullName>
        <ecNumber evidence="3 11">6.3.2.6</ecNumber>
    </recommendedName>
    <alternativeName>
        <fullName evidence="9 11">SAICAR synthetase</fullName>
    </alternativeName>
</protein>
<dbReference type="EC" id="6.3.2.6" evidence="3 11"/>
<dbReference type="Gene3D" id="3.30.470.20">
    <property type="entry name" value="ATP-grasp fold, B domain"/>
    <property type="match status" value="1"/>
</dbReference>
<evidence type="ECO:0000256" key="4">
    <source>
        <dbReference type="ARBA" id="ARBA00016460"/>
    </source>
</evidence>
<dbReference type="UniPathway" id="UPA00074">
    <property type="reaction ID" value="UER00131"/>
</dbReference>
<proteinExistence type="inferred from homology"/>
<keyword evidence="7 11" id="KW-0658">Purine biosynthesis</keyword>
<evidence type="ECO:0000256" key="10">
    <source>
        <dbReference type="ARBA" id="ARBA00048475"/>
    </source>
</evidence>
<dbReference type="GO" id="GO:0005524">
    <property type="term" value="F:ATP binding"/>
    <property type="evidence" value="ECO:0007669"/>
    <property type="project" value="UniProtKB-KW"/>
</dbReference>
<dbReference type="FunFam" id="3.30.200.20:FF:000086">
    <property type="entry name" value="Phosphoribosylaminoimidazole-succinocarboxamide synthase"/>
    <property type="match status" value="1"/>
</dbReference>
<dbReference type="GO" id="GO:0004639">
    <property type="term" value="F:phosphoribosylaminoimidazolesuccinocarboxamide synthase activity"/>
    <property type="evidence" value="ECO:0007669"/>
    <property type="project" value="UniProtKB-UniRule"/>
</dbReference>
<dbReference type="Proteomes" id="UP000475117">
    <property type="component" value="Chromosome"/>
</dbReference>
<keyword evidence="8 11" id="KW-0067">ATP-binding</keyword>
<evidence type="ECO:0000256" key="7">
    <source>
        <dbReference type="ARBA" id="ARBA00022755"/>
    </source>
</evidence>
<evidence type="ECO:0000313" key="14">
    <source>
        <dbReference type="Proteomes" id="UP000475117"/>
    </source>
</evidence>
<keyword evidence="6 11" id="KW-0547">Nucleotide-binding</keyword>
<dbReference type="Pfam" id="PF01259">
    <property type="entry name" value="SAICAR_synt"/>
    <property type="match status" value="1"/>
</dbReference>
<comment type="similarity">
    <text evidence="2 11">Belongs to the SAICAR synthetase family.</text>
</comment>
<dbReference type="GO" id="GO:0009236">
    <property type="term" value="P:cobalamin biosynthetic process"/>
    <property type="evidence" value="ECO:0007669"/>
    <property type="project" value="InterPro"/>
</dbReference>
<name>A0A6B3L9P5_9BACT</name>
<keyword evidence="5 11" id="KW-0436">Ligase</keyword>
<dbReference type="PANTHER" id="PTHR43599:SF3">
    <property type="entry name" value="SI:DKEY-6E2.2"/>
    <property type="match status" value="1"/>
</dbReference>
<evidence type="ECO:0000256" key="1">
    <source>
        <dbReference type="ARBA" id="ARBA00004672"/>
    </source>
</evidence>
<organism evidence="13 14">
    <name type="scientific">Sulfuriroseicoccus oceanibius</name>
    <dbReference type="NCBI Taxonomy" id="2707525"/>
    <lineage>
        <taxon>Bacteria</taxon>
        <taxon>Pseudomonadati</taxon>
        <taxon>Verrucomicrobiota</taxon>
        <taxon>Verrucomicrobiia</taxon>
        <taxon>Verrucomicrobiales</taxon>
        <taxon>Verrucomicrobiaceae</taxon>
        <taxon>Sulfuriroseicoccus</taxon>
    </lineage>
</organism>
<dbReference type="InterPro" id="IPR050089">
    <property type="entry name" value="SAICAR_synthetase"/>
</dbReference>
<dbReference type="PANTHER" id="PTHR43599">
    <property type="entry name" value="MULTIFUNCTIONAL PROTEIN ADE2"/>
    <property type="match status" value="1"/>
</dbReference>
<evidence type="ECO:0000256" key="5">
    <source>
        <dbReference type="ARBA" id="ARBA00022598"/>
    </source>
</evidence>
<evidence type="ECO:0000256" key="8">
    <source>
        <dbReference type="ARBA" id="ARBA00022840"/>
    </source>
</evidence>
<dbReference type="CDD" id="cd01415">
    <property type="entry name" value="SAICAR_synt_PurC"/>
    <property type="match status" value="1"/>
</dbReference>
<dbReference type="PROSITE" id="PS01058">
    <property type="entry name" value="SAICAR_SYNTHETASE_2"/>
    <property type="match status" value="1"/>
</dbReference>
<sequence>MEPIYEGKAKRLFETDNPNELRMEFKNDATAFDGKKKASFDDKGRLNAAISNLIYGMLEERGVPTHFVKALSDTEVIVKKVDILMIEVIIRNVAAGSFCRRTGTDEGWEFSEPIVEFSIKDDELGDPLINEAYIRELKLATADEVAHLKKAALEVNDILIEFFQKAGLRLVDFKLEFGRLAEDPSVIVLADEISPDGCRLWDLKTGEKMDKDRFRRDLGGVMESYAEVLKRATHAIENRD</sequence>
<evidence type="ECO:0000256" key="6">
    <source>
        <dbReference type="ARBA" id="ARBA00022741"/>
    </source>
</evidence>
<evidence type="ECO:0000256" key="3">
    <source>
        <dbReference type="ARBA" id="ARBA00012217"/>
    </source>
</evidence>
<dbReference type="FunFam" id="3.30.470.20:FF:000006">
    <property type="entry name" value="Phosphoribosylaminoimidazole-succinocarboxamide synthase"/>
    <property type="match status" value="1"/>
</dbReference>
<evidence type="ECO:0000256" key="9">
    <source>
        <dbReference type="ARBA" id="ARBA00030409"/>
    </source>
</evidence>
<feature type="domain" description="SAICAR synthetase/ADE2 N-terminal" evidence="12">
    <location>
        <begin position="4"/>
        <end position="231"/>
    </location>
</feature>
<evidence type="ECO:0000256" key="2">
    <source>
        <dbReference type="ARBA" id="ARBA00010190"/>
    </source>
</evidence>
<dbReference type="Gene3D" id="3.30.200.20">
    <property type="entry name" value="Phosphorylase Kinase, domain 1"/>
    <property type="match status" value="1"/>
</dbReference>
<evidence type="ECO:0000256" key="11">
    <source>
        <dbReference type="HAMAP-Rule" id="MF_00137"/>
    </source>
</evidence>
<keyword evidence="14" id="KW-1185">Reference proteome</keyword>
<dbReference type="AlphaFoldDB" id="A0A6B3L9P5"/>
<dbReference type="InterPro" id="IPR001636">
    <property type="entry name" value="SAICAR_synth"/>
</dbReference>